<accession>A0A409WYG9</accession>
<comment type="caution">
    <text evidence="1">The sequence shown here is derived from an EMBL/GenBank/DDBJ whole genome shotgun (WGS) entry which is preliminary data.</text>
</comment>
<dbReference type="AlphaFoldDB" id="A0A409WYG9"/>
<name>A0A409WYG9_9AGAR</name>
<evidence type="ECO:0000313" key="2">
    <source>
        <dbReference type="Proteomes" id="UP000284706"/>
    </source>
</evidence>
<keyword evidence="2" id="KW-1185">Reference proteome</keyword>
<sequence>MPVVEIAWWTASDAFVADKSLITPGLDFLKKVEGCNAVYSGFAVEENTYFLFLGTLSPFPLLFLNLTHSLPHTVWETLQHHKDLIAHPQYPQILGLGPTVGEGGIKLYHVAFQKDFTPALSAPFTEILAMNLKEGKTKEGLEEVLDKIASGIDKDNTEEYRPVTRGATVEEPEKVFYLSIGWKSPEFHKQIVEQDHILPDILQLREFVDYKLAYLADPNLVNPVIEFLKTVDGVLDTYIGIAEEENTLFAFVVWESLEHHITVTKHPEYPQIMQLGPCIASAEEGGSGLTLYHVDFIKPYTPSQSAPTTEVLAITLKEGKTKADLWRVLEAITAKIDEENPKYAPVTWGQTLEDEKKFYLTIGWDSSDAHRQIMGDPSFLPYLTDLRATAALKMVHVSLKRPALL</sequence>
<dbReference type="EMBL" id="NHYE01004605">
    <property type="protein sequence ID" value="PPQ83568.1"/>
    <property type="molecule type" value="Genomic_DNA"/>
</dbReference>
<dbReference type="OrthoDB" id="3830579at2759"/>
<dbReference type="STRING" id="231916.A0A409WYG9"/>
<protein>
    <recommendedName>
        <fullName evidence="3">ABM domain-containing protein</fullName>
    </recommendedName>
</protein>
<evidence type="ECO:0000313" key="1">
    <source>
        <dbReference type="EMBL" id="PPQ83568.1"/>
    </source>
</evidence>
<dbReference type="Proteomes" id="UP000284706">
    <property type="component" value="Unassembled WGS sequence"/>
</dbReference>
<dbReference type="Gene3D" id="3.30.70.100">
    <property type="match status" value="3"/>
</dbReference>
<evidence type="ECO:0008006" key="3">
    <source>
        <dbReference type="Google" id="ProtNLM"/>
    </source>
</evidence>
<proteinExistence type="predicted"/>
<dbReference type="InParanoid" id="A0A409WYG9"/>
<gene>
    <name evidence="1" type="ORF">CVT26_003974</name>
</gene>
<organism evidence="1 2">
    <name type="scientific">Gymnopilus dilepis</name>
    <dbReference type="NCBI Taxonomy" id="231916"/>
    <lineage>
        <taxon>Eukaryota</taxon>
        <taxon>Fungi</taxon>
        <taxon>Dikarya</taxon>
        <taxon>Basidiomycota</taxon>
        <taxon>Agaricomycotina</taxon>
        <taxon>Agaricomycetes</taxon>
        <taxon>Agaricomycetidae</taxon>
        <taxon>Agaricales</taxon>
        <taxon>Agaricineae</taxon>
        <taxon>Hymenogastraceae</taxon>
        <taxon>Gymnopilus</taxon>
    </lineage>
</organism>
<reference evidence="1 2" key="1">
    <citation type="journal article" date="2018" name="Evol. Lett.">
        <title>Horizontal gene cluster transfer increased hallucinogenic mushroom diversity.</title>
        <authorList>
            <person name="Reynolds H.T."/>
            <person name="Vijayakumar V."/>
            <person name="Gluck-Thaler E."/>
            <person name="Korotkin H.B."/>
            <person name="Matheny P.B."/>
            <person name="Slot J.C."/>
        </authorList>
    </citation>
    <scope>NUCLEOTIDE SEQUENCE [LARGE SCALE GENOMIC DNA]</scope>
    <source>
        <strain evidence="1 2">SRW20</strain>
    </source>
</reference>